<reference evidence="5 6" key="1">
    <citation type="submission" date="2024-04" db="EMBL/GenBank/DDBJ databases">
        <authorList>
            <person name="Abashina T."/>
            <person name="Shaikin A."/>
        </authorList>
    </citation>
    <scope>NUCLEOTIDE SEQUENCE [LARGE SCALE GENOMIC DNA]</scope>
    <source>
        <strain evidence="5 6">AAFK</strain>
    </source>
</reference>
<evidence type="ECO:0000259" key="4">
    <source>
        <dbReference type="PROSITE" id="PS50887"/>
    </source>
</evidence>
<evidence type="ECO:0000313" key="5">
    <source>
        <dbReference type="EMBL" id="MEK8090642.1"/>
    </source>
</evidence>
<dbReference type="PROSITE" id="PS50887">
    <property type="entry name" value="GGDEF"/>
    <property type="match status" value="1"/>
</dbReference>
<dbReference type="EC" id="2.7.7.65" evidence="1"/>
<comment type="catalytic activity">
    <reaction evidence="2">
        <text>2 GTP = 3',3'-c-di-GMP + 2 diphosphate</text>
        <dbReference type="Rhea" id="RHEA:24898"/>
        <dbReference type="ChEBI" id="CHEBI:33019"/>
        <dbReference type="ChEBI" id="CHEBI:37565"/>
        <dbReference type="ChEBI" id="CHEBI:58805"/>
        <dbReference type="EC" id="2.7.7.65"/>
    </reaction>
</comment>
<evidence type="ECO:0000313" key="6">
    <source>
        <dbReference type="Proteomes" id="UP001446205"/>
    </source>
</evidence>
<evidence type="ECO:0000256" key="2">
    <source>
        <dbReference type="ARBA" id="ARBA00034247"/>
    </source>
</evidence>
<dbReference type="PANTHER" id="PTHR45138">
    <property type="entry name" value="REGULATORY COMPONENTS OF SENSORY TRANSDUCTION SYSTEM"/>
    <property type="match status" value="1"/>
</dbReference>
<dbReference type="Proteomes" id="UP001446205">
    <property type="component" value="Unassembled WGS sequence"/>
</dbReference>
<keyword evidence="3" id="KW-0812">Transmembrane</keyword>
<sequence>MSRKLVSLNELIRSQMLVVLIAALLAVGLNSFFLMRSYKAEELRSLELQGQQLGLAIAASLDSFLIVTRSLAQDDQIRALLRSDNEQRIVRNLETRLSHIPRAWNLALVDADGKIHAPAGHPLSEQCRQSIQQLRLTGSPARLPLHQFPDPVRGHVDTLEPVMAADGRLLGYVFVSYRLAALQQTLERFHTQDIGMRIRDSQGRLVHMHGDSGNDAGWLASSWQSIPGTLWQVQIQIRHVDFHRFLIILFAVNVLLAAAVLGFFRLIQIRLLQAVQAEMNELHGTLAAIHRGQTTLPPMPGHLLETERIWKNIATLANDIGEQRARLEHLTLTDPLTGLANRRHLDMELNRALALASRGVQACLALIDLDHFKDLNDSAGHLAGDEALRLFAEALREQARTSDFSARLGGDEFVLLCTHSEMRANELWLRRFAESFKARLQRHNVLRNYPVTLSIGIITLDPLRDRSPADCLRRADEALYQAKQQGRNRVVYGN</sequence>
<keyword evidence="3" id="KW-1133">Transmembrane helix</keyword>
<feature type="transmembrane region" description="Helical" evidence="3">
    <location>
        <begin position="12"/>
        <end position="33"/>
    </location>
</feature>
<dbReference type="InterPro" id="IPR050469">
    <property type="entry name" value="Diguanylate_Cyclase"/>
</dbReference>
<dbReference type="InterPro" id="IPR043128">
    <property type="entry name" value="Rev_trsase/Diguanyl_cyclase"/>
</dbReference>
<name>A0ABU9DCT2_9PROT</name>
<dbReference type="SUPFAM" id="SSF55073">
    <property type="entry name" value="Nucleotide cyclase"/>
    <property type="match status" value="1"/>
</dbReference>
<evidence type="ECO:0000256" key="1">
    <source>
        <dbReference type="ARBA" id="ARBA00012528"/>
    </source>
</evidence>
<dbReference type="NCBIfam" id="TIGR00254">
    <property type="entry name" value="GGDEF"/>
    <property type="match status" value="1"/>
</dbReference>
<dbReference type="PANTHER" id="PTHR45138:SF9">
    <property type="entry name" value="DIGUANYLATE CYCLASE DGCM-RELATED"/>
    <property type="match status" value="1"/>
</dbReference>
<keyword evidence="6" id="KW-1185">Reference proteome</keyword>
<dbReference type="CDD" id="cd01949">
    <property type="entry name" value="GGDEF"/>
    <property type="match status" value="1"/>
</dbReference>
<protein>
    <recommendedName>
        <fullName evidence="1">diguanylate cyclase</fullName>
        <ecNumber evidence="1">2.7.7.65</ecNumber>
    </recommendedName>
</protein>
<dbReference type="Pfam" id="PF00990">
    <property type="entry name" value="GGDEF"/>
    <property type="match status" value="1"/>
</dbReference>
<keyword evidence="5" id="KW-0808">Transferase</keyword>
<evidence type="ECO:0000256" key="3">
    <source>
        <dbReference type="SAM" id="Phobius"/>
    </source>
</evidence>
<dbReference type="EMBL" id="JBBPCO010000014">
    <property type="protein sequence ID" value="MEK8090642.1"/>
    <property type="molecule type" value="Genomic_DNA"/>
</dbReference>
<accession>A0ABU9DCT2</accession>
<organism evidence="5 6">
    <name type="scientific">Thermithiobacillus plumbiphilus</name>
    <dbReference type="NCBI Taxonomy" id="1729899"/>
    <lineage>
        <taxon>Bacteria</taxon>
        <taxon>Pseudomonadati</taxon>
        <taxon>Pseudomonadota</taxon>
        <taxon>Acidithiobacillia</taxon>
        <taxon>Acidithiobacillales</taxon>
        <taxon>Thermithiobacillaceae</taxon>
        <taxon>Thermithiobacillus</taxon>
    </lineage>
</organism>
<dbReference type="RefSeq" id="WP_341371697.1">
    <property type="nucleotide sequence ID" value="NZ_JBBPCO010000014.1"/>
</dbReference>
<proteinExistence type="predicted"/>
<dbReference type="InterPro" id="IPR000160">
    <property type="entry name" value="GGDEF_dom"/>
</dbReference>
<dbReference type="GO" id="GO:0052621">
    <property type="term" value="F:diguanylate cyclase activity"/>
    <property type="evidence" value="ECO:0007669"/>
    <property type="project" value="UniProtKB-EC"/>
</dbReference>
<dbReference type="InterPro" id="IPR029787">
    <property type="entry name" value="Nucleotide_cyclase"/>
</dbReference>
<feature type="domain" description="GGDEF" evidence="4">
    <location>
        <begin position="360"/>
        <end position="494"/>
    </location>
</feature>
<dbReference type="Gene3D" id="3.30.70.270">
    <property type="match status" value="1"/>
</dbReference>
<keyword evidence="3" id="KW-0472">Membrane</keyword>
<keyword evidence="5" id="KW-0548">Nucleotidyltransferase</keyword>
<dbReference type="SMART" id="SM00267">
    <property type="entry name" value="GGDEF"/>
    <property type="match status" value="1"/>
</dbReference>
<dbReference type="CDD" id="cd18773">
    <property type="entry name" value="PDC1_HK_sensor"/>
    <property type="match status" value="1"/>
</dbReference>
<comment type="caution">
    <text evidence="5">The sequence shown here is derived from an EMBL/GenBank/DDBJ whole genome shotgun (WGS) entry which is preliminary data.</text>
</comment>
<gene>
    <name evidence="5" type="ORF">WOB96_12850</name>
</gene>
<feature type="transmembrane region" description="Helical" evidence="3">
    <location>
        <begin position="245"/>
        <end position="267"/>
    </location>
</feature>